<keyword evidence="1" id="KW-0808">Transferase</keyword>
<reference evidence="3 4" key="1">
    <citation type="submission" date="2022-01" db="EMBL/GenBank/DDBJ databases">
        <title>A high-quality chromosome-level genome assembly of rohu carp, Labeo rohita.</title>
        <authorList>
            <person name="Arick M.A. II"/>
            <person name="Hsu C.-Y."/>
            <person name="Magbanua Z."/>
            <person name="Pechanova O."/>
            <person name="Grover C."/>
            <person name="Miller E."/>
            <person name="Thrash A."/>
            <person name="Ezzel L."/>
            <person name="Alam S."/>
            <person name="Benzie J."/>
            <person name="Hamilton M."/>
            <person name="Karsi A."/>
            <person name="Lawrence M.L."/>
            <person name="Peterson D.G."/>
        </authorList>
    </citation>
    <scope>NUCLEOTIDE SEQUENCE [LARGE SCALE GENOMIC DNA]</scope>
    <source>
        <strain evidence="4">BAU-BD-2019</strain>
        <tissue evidence="3">Blood</tissue>
    </source>
</reference>
<comment type="caution">
    <text evidence="3">The sequence shown here is derived from an EMBL/GenBank/DDBJ whole genome shotgun (WGS) entry which is preliminary data.</text>
</comment>
<comment type="similarity">
    <text evidence="1">Belongs to the sulfotransferase 1 family.</text>
</comment>
<evidence type="ECO:0000313" key="3">
    <source>
        <dbReference type="EMBL" id="KAI2658182.1"/>
    </source>
</evidence>
<dbReference type="Proteomes" id="UP000830375">
    <property type="component" value="Unassembled WGS sequence"/>
</dbReference>
<dbReference type="InterPro" id="IPR051135">
    <property type="entry name" value="Gal/GlcNAc/GalNAc_ST"/>
</dbReference>
<dbReference type="EMBL" id="JACTAM010000012">
    <property type="protein sequence ID" value="KAI2658182.1"/>
    <property type="molecule type" value="Genomic_DNA"/>
</dbReference>
<organism evidence="3 4">
    <name type="scientific">Labeo rohita</name>
    <name type="common">Indian major carp</name>
    <name type="synonym">Cyprinus rohita</name>
    <dbReference type="NCBI Taxonomy" id="84645"/>
    <lineage>
        <taxon>Eukaryota</taxon>
        <taxon>Metazoa</taxon>
        <taxon>Chordata</taxon>
        <taxon>Craniata</taxon>
        <taxon>Vertebrata</taxon>
        <taxon>Euteleostomi</taxon>
        <taxon>Actinopterygii</taxon>
        <taxon>Neopterygii</taxon>
        <taxon>Teleostei</taxon>
        <taxon>Ostariophysi</taxon>
        <taxon>Cypriniformes</taxon>
        <taxon>Cyprinidae</taxon>
        <taxon>Labeoninae</taxon>
        <taxon>Labeonini</taxon>
        <taxon>Labeo</taxon>
    </lineage>
</organism>
<feature type="domain" description="Sulfotransferase" evidence="2">
    <location>
        <begin position="174"/>
        <end position="492"/>
    </location>
</feature>
<name>A0ABQ8M7H7_LABRO</name>
<keyword evidence="4" id="KW-1185">Reference proteome</keyword>
<dbReference type="PANTHER" id="PTHR10704:SF60">
    <property type="entry name" value="CARBOHYDRATE SULFOTRANSFERASE 3"/>
    <property type="match status" value="1"/>
</dbReference>
<evidence type="ECO:0000313" key="4">
    <source>
        <dbReference type="Proteomes" id="UP000830375"/>
    </source>
</evidence>
<dbReference type="SUPFAM" id="SSF52540">
    <property type="entry name" value="P-loop containing nucleoside triphosphate hydrolases"/>
    <property type="match status" value="1"/>
</dbReference>
<proteinExistence type="inferred from homology"/>
<gene>
    <name evidence="3" type="ORF">H4Q32_016192</name>
</gene>
<dbReference type="Pfam" id="PF00685">
    <property type="entry name" value="Sulfotransfer_1"/>
    <property type="match status" value="1"/>
</dbReference>
<dbReference type="InterPro" id="IPR027417">
    <property type="entry name" value="P-loop_NTPase"/>
</dbReference>
<dbReference type="PANTHER" id="PTHR10704">
    <property type="entry name" value="CARBOHYDRATE SULFOTRANSFERASE"/>
    <property type="match status" value="1"/>
</dbReference>
<evidence type="ECO:0000259" key="2">
    <source>
        <dbReference type="Pfam" id="PF00685"/>
    </source>
</evidence>
<sequence>MIGDEKRNRDSVGKRAARQNLSPNHHLLAGQLLFQPPTLLCNYLTQANSYRVTNIPGLDWRTACLMFLKVTDYRGFTLSEHKSVEHIKYKDLLDNVDNSYVNTITRIEEVSDKLSPKLTPLTPLLLLSTSLLSAAQHNVSTDVSSHQHVIHPLENSTRPVQQSASPASAAGGRKHILLLATTRTGSSFVGEFFNQQGSNMFYLFEPLWHVERMLTIETGGTNATVAGPAYRDVLRQLFLCDFSLLESFIEPPPEDHVTAALFRRESSLSLCEDPVCTPFVRKVFERYHCRVRRCGPLNLTLASQSCMQKEHRAIKSVRVRQLETLRPLAEDPRLDMKFIQLVRDPRAVLASRMVAFSSKYDVWKRWAVDGDLPVDEDEVRKLRGNCDNIRMSAEIGLKQPAWLRGRYMLVRYEDIARFPMRKAAEMYDFIGIPFTAKVEDWILKNTQASKEVSGVYSTQKNSSEQVEKWRFSIPFKLVQLVQKVCGPTMTLFGYKFAENQDMLTDKSAEEQVTDDRSVGADFTWACEKAPVKLQRAHLRRTPPACGTDRFTRTDLALPPTRSTRAFGGTRSPHIPRLCSVRADTPA</sequence>
<evidence type="ECO:0000256" key="1">
    <source>
        <dbReference type="RuleBase" id="RU361155"/>
    </source>
</evidence>
<dbReference type="EC" id="2.8.2.-" evidence="1"/>
<dbReference type="InterPro" id="IPR000863">
    <property type="entry name" value="Sulfotransferase_dom"/>
</dbReference>
<accession>A0ABQ8M7H7</accession>
<protein>
    <recommendedName>
        <fullName evidence="1">Sulfotransferase</fullName>
        <ecNumber evidence="1">2.8.2.-</ecNumber>
    </recommendedName>
</protein>
<dbReference type="Gene3D" id="3.40.50.300">
    <property type="entry name" value="P-loop containing nucleotide triphosphate hydrolases"/>
    <property type="match status" value="1"/>
</dbReference>